<keyword evidence="19" id="KW-0675">Receptor</keyword>
<dbReference type="GO" id="GO:0055037">
    <property type="term" value="C:recycling endosome"/>
    <property type="evidence" value="ECO:0007669"/>
    <property type="project" value="TreeGrafter"/>
</dbReference>
<accession>M7B9A5</accession>
<dbReference type="EMBL" id="KB598212">
    <property type="protein sequence ID" value="EMP24792.1"/>
    <property type="molecule type" value="Genomic_DNA"/>
</dbReference>
<evidence type="ECO:0000256" key="9">
    <source>
        <dbReference type="ARBA" id="ARBA00023180"/>
    </source>
</evidence>
<evidence type="ECO:0000256" key="13">
    <source>
        <dbReference type="ARBA" id="ARBA00041781"/>
    </source>
</evidence>
<reference evidence="20" key="1">
    <citation type="journal article" date="2013" name="Nat. Genet.">
        <title>The draft genomes of soft-shell turtle and green sea turtle yield insights into the development and evolution of the turtle-specific body plan.</title>
        <authorList>
            <person name="Wang Z."/>
            <person name="Pascual-Anaya J."/>
            <person name="Zadissa A."/>
            <person name="Li W."/>
            <person name="Niimura Y."/>
            <person name="Huang Z."/>
            <person name="Li C."/>
            <person name="White S."/>
            <person name="Xiong Z."/>
            <person name="Fang D."/>
            <person name="Wang B."/>
            <person name="Ming Y."/>
            <person name="Chen Y."/>
            <person name="Zheng Y."/>
            <person name="Kuraku S."/>
            <person name="Pignatelli M."/>
            <person name="Herrero J."/>
            <person name="Beal K."/>
            <person name="Nozawa M."/>
            <person name="Li Q."/>
            <person name="Wang J."/>
            <person name="Zhang H."/>
            <person name="Yu L."/>
            <person name="Shigenobu S."/>
            <person name="Wang J."/>
            <person name="Liu J."/>
            <person name="Flicek P."/>
            <person name="Searle S."/>
            <person name="Wang J."/>
            <person name="Kuratani S."/>
            <person name="Yin Y."/>
            <person name="Aken B."/>
            <person name="Zhang G."/>
            <person name="Irie N."/>
        </authorList>
    </citation>
    <scope>NUCLEOTIDE SEQUENCE [LARGE SCALE GENOMIC DNA]</scope>
</reference>
<sequence>MLTKNFFESKSGDLDFWTRPVRNGTGFLCQCVLQPVEVPESVSAWTGACLSIPCRYKSCLLNSRRSNNPTINSLTWYLNPGYDTEKKDFSGTVLYKHNAAISPAFAERVKFLGNLETDCSLQLSDLRASENGTYGLRLIVLNPRKKPEEEKWMTEISVNVMDSPPAPQIQPPSELRESTLAYVVCSVAYHCPDYPITLTWIGLGHVTPEPTMRTESGSTKSTLTFTPTWQDHGTNLTCRLSTPAGTLSSESSVVLDVKYAPKEVRITLVTALYIWEGSTVMLNCSVGSSNPPVTKYTWYKDNSQYQETEESILTFPATKERSGNYSCAAQNAISYGQSLPVSVDVQSLSSKELNNDAPKHVSVVRQPSGIIEEGKAVTLECYVGSANPSDLHYTWYKDKKRQGEKSTRLKLVAVVSADSGQYHCEARNDLGTTPAEPIPLDVWYGPRDVQLSVTPQGQIVEGMEVILRCWADARPPILGYDWYRDGQLQERQSQAVLIILAVKVRASGHYHCRARNLISYGDSSSIPLTVYSSSMTIAKNSALGVGVVVVFIVLLVVLVLALRRWVPGNSRQRVKPGGPEETVIYSVVKKPNLLPKGEAKDDYENVGTRPEEEEELNYCTLVLPRPRAPHGRWESESDSESEESVQYAALRH</sequence>
<keyword evidence="17" id="KW-1133">Transmembrane helix</keyword>
<evidence type="ECO:0000256" key="2">
    <source>
        <dbReference type="ARBA" id="ARBA00022475"/>
    </source>
</evidence>
<dbReference type="Pfam" id="PF13895">
    <property type="entry name" value="Ig_2"/>
    <property type="match status" value="2"/>
</dbReference>
<protein>
    <recommendedName>
        <fullName evidence="12">B-cell receptor CD22</fullName>
    </recommendedName>
    <alternativeName>
        <fullName evidence="13">Sialic acid-binding Ig-like lectin 2</fullName>
    </alternativeName>
</protein>
<keyword evidence="4" id="KW-0430">Lectin</keyword>
<dbReference type="PANTHER" id="PTHR46958">
    <property type="entry name" value="B-CELL RECEPTOR CD22"/>
    <property type="match status" value="1"/>
</dbReference>
<evidence type="ECO:0000256" key="7">
    <source>
        <dbReference type="ARBA" id="ARBA00023136"/>
    </source>
</evidence>
<dbReference type="AlphaFoldDB" id="M7B9A5"/>
<dbReference type="GO" id="GO:0007155">
    <property type="term" value="P:cell adhesion"/>
    <property type="evidence" value="ECO:0007669"/>
    <property type="project" value="UniProtKB-KW"/>
</dbReference>
<keyword evidence="9" id="KW-0325">Glycoprotein</keyword>
<comment type="similarity">
    <text evidence="11">Belongs to the immunoglobulin superfamily. SIGLEC (sialic acid binding Ig-like lectin) family.</text>
</comment>
<dbReference type="GO" id="GO:0042113">
    <property type="term" value="P:B cell activation"/>
    <property type="evidence" value="ECO:0007669"/>
    <property type="project" value="TreeGrafter"/>
</dbReference>
<keyword evidence="5" id="KW-0677">Repeat</keyword>
<evidence type="ECO:0000256" key="8">
    <source>
        <dbReference type="ARBA" id="ARBA00023157"/>
    </source>
</evidence>
<dbReference type="InterPro" id="IPR013162">
    <property type="entry name" value="CD80_C2-set"/>
</dbReference>
<comment type="function">
    <text evidence="14">Most highly expressed siglec (sialic acid-binding immunoglobulin-like lectin) on B-cells that plays a role in various aspects of B-cell biology including differentiation, antigen presentation, and trafficking to bone marrow. Binds to alpha 2,6-linked sialic acid residues of surface molecules such as CD22 itself, CD45 and IgM in a cis configuration. Can also bind to ligands on other cells as an adhesion molecule in a trans configuration. Acts as an inhibitory coreceptor on the surface of B-cells and inhibits B-cell receptor induced signaling, characterized by inhibition of the calcium mobilization and cellular activation. Mechanistically, the immunoreceptor tyrosine-based inhibitory motif domain is phosphorylated by the Src kinase LYN, which in turn leads to the recruitment of the protein tyrosine phosphatase 1/PTPN6, leading to the negative regulation of BCR signaling. If this negative signaling from is of sufficient strength, apoptosis of the B-cell can be induced.</text>
</comment>
<feature type="domain" description="Ig-like" evidence="18">
    <location>
        <begin position="358"/>
        <end position="441"/>
    </location>
</feature>
<keyword evidence="2" id="KW-1003">Cell membrane</keyword>
<dbReference type="GO" id="GO:0005769">
    <property type="term" value="C:early endosome"/>
    <property type="evidence" value="ECO:0007669"/>
    <property type="project" value="TreeGrafter"/>
</dbReference>
<dbReference type="InterPro" id="IPR056386">
    <property type="entry name" value="Ig_CD22"/>
</dbReference>
<evidence type="ECO:0000256" key="15">
    <source>
        <dbReference type="ARBA" id="ARBA00046458"/>
    </source>
</evidence>
<dbReference type="PANTHER" id="PTHR46958:SF1">
    <property type="entry name" value="B-CELL RECEPTOR CD22"/>
    <property type="match status" value="1"/>
</dbReference>
<evidence type="ECO:0000256" key="3">
    <source>
        <dbReference type="ARBA" id="ARBA00022729"/>
    </source>
</evidence>
<gene>
    <name evidence="19" type="ORF">UY3_18139</name>
</gene>
<dbReference type="InterPro" id="IPR007110">
    <property type="entry name" value="Ig-like_dom"/>
</dbReference>
<keyword evidence="3" id="KW-0732">Signal</keyword>
<dbReference type="InterPro" id="IPR003599">
    <property type="entry name" value="Ig_sub"/>
</dbReference>
<dbReference type="GO" id="GO:0042609">
    <property type="term" value="F:CD4 receptor binding"/>
    <property type="evidence" value="ECO:0007669"/>
    <property type="project" value="TreeGrafter"/>
</dbReference>
<comment type="subunit">
    <text evidence="15">Predominantly monomer of isoform CD22-beta. Also found as heterodimer of isoform CD22-beta and a shorter isoform. Interacts with PTPN6/SHP-1, LYN, SYK, PIK3R1/PIK3R2 and PLCG1 upon phosphorylation. Interacts with GRB2, INPP5D and SHC1 upon phosphorylation. May form a complex with INPP5D/SHIP, GRB2 and SHC1.</text>
</comment>
<dbReference type="SUPFAM" id="SSF48726">
    <property type="entry name" value="Immunoglobulin"/>
    <property type="match status" value="5"/>
</dbReference>
<dbReference type="Gene3D" id="2.60.40.10">
    <property type="entry name" value="Immunoglobulins"/>
    <property type="match status" value="5"/>
</dbReference>
<evidence type="ECO:0000256" key="17">
    <source>
        <dbReference type="SAM" id="Phobius"/>
    </source>
</evidence>
<keyword evidence="10" id="KW-0393">Immunoglobulin domain</keyword>
<dbReference type="GO" id="GO:0019903">
    <property type="term" value="F:protein phosphatase binding"/>
    <property type="evidence" value="ECO:0007669"/>
    <property type="project" value="TreeGrafter"/>
</dbReference>
<keyword evidence="20" id="KW-1185">Reference proteome</keyword>
<evidence type="ECO:0000256" key="11">
    <source>
        <dbReference type="ARBA" id="ARBA00038361"/>
    </source>
</evidence>
<proteinExistence type="inferred from homology"/>
<dbReference type="Pfam" id="PF08205">
    <property type="entry name" value="C2-set_2"/>
    <property type="match status" value="1"/>
</dbReference>
<dbReference type="GO" id="GO:0050859">
    <property type="term" value="P:negative regulation of B cell receptor signaling pathway"/>
    <property type="evidence" value="ECO:0007669"/>
    <property type="project" value="TreeGrafter"/>
</dbReference>
<evidence type="ECO:0000313" key="20">
    <source>
        <dbReference type="Proteomes" id="UP000031443"/>
    </source>
</evidence>
<keyword evidence="6" id="KW-0130">Cell adhesion</keyword>
<dbReference type="GO" id="GO:0033691">
    <property type="term" value="F:sialic acid binding"/>
    <property type="evidence" value="ECO:0007669"/>
    <property type="project" value="TreeGrafter"/>
</dbReference>
<evidence type="ECO:0000256" key="12">
    <source>
        <dbReference type="ARBA" id="ARBA00040106"/>
    </source>
</evidence>
<keyword evidence="7 17" id="KW-0472">Membrane</keyword>
<dbReference type="GO" id="GO:0030246">
    <property type="term" value="F:carbohydrate binding"/>
    <property type="evidence" value="ECO:0007669"/>
    <property type="project" value="UniProtKB-KW"/>
</dbReference>
<evidence type="ECO:0000256" key="10">
    <source>
        <dbReference type="ARBA" id="ARBA00023319"/>
    </source>
</evidence>
<feature type="domain" description="Ig-like" evidence="18">
    <location>
        <begin position="446"/>
        <end position="529"/>
    </location>
</feature>
<evidence type="ECO:0000256" key="16">
    <source>
        <dbReference type="SAM" id="MobiDB-lite"/>
    </source>
</evidence>
<name>M7B9A5_CHEMY</name>
<dbReference type="GO" id="GO:0030888">
    <property type="term" value="P:regulation of B cell proliferation"/>
    <property type="evidence" value="ECO:0007669"/>
    <property type="project" value="TreeGrafter"/>
</dbReference>
<dbReference type="SMART" id="SM00408">
    <property type="entry name" value="IGc2"/>
    <property type="match status" value="3"/>
</dbReference>
<dbReference type="InterPro" id="IPR003598">
    <property type="entry name" value="Ig_sub2"/>
</dbReference>
<feature type="transmembrane region" description="Helical" evidence="17">
    <location>
        <begin position="542"/>
        <end position="562"/>
    </location>
</feature>
<evidence type="ECO:0000256" key="5">
    <source>
        <dbReference type="ARBA" id="ARBA00022737"/>
    </source>
</evidence>
<dbReference type="PROSITE" id="PS50835">
    <property type="entry name" value="IG_LIKE"/>
    <property type="match status" value="4"/>
</dbReference>
<dbReference type="eggNOG" id="KOG4475">
    <property type="taxonomic scope" value="Eukaryota"/>
</dbReference>
<keyword evidence="17" id="KW-0812">Transmembrane</keyword>
<dbReference type="GO" id="GO:0070062">
    <property type="term" value="C:extracellular exosome"/>
    <property type="evidence" value="ECO:0007669"/>
    <property type="project" value="TreeGrafter"/>
</dbReference>
<feature type="region of interest" description="Disordered" evidence="16">
    <location>
        <begin position="625"/>
        <end position="652"/>
    </location>
</feature>
<evidence type="ECO:0000256" key="14">
    <source>
        <dbReference type="ARBA" id="ARBA00045430"/>
    </source>
</evidence>
<feature type="domain" description="Ig-like" evidence="18">
    <location>
        <begin position="164"/>
        <end position="254"/>
    </location>
</feature>
<keyword evidence="8" id="KW-1015">Disulfide bond</keyword>
<evidence type="ECO:0000259" key="18">
    <source>
        <dbReference type="PROSITE" id="PS50835"/>
    </source>
</evidence>
<evidence type="ECO:0000313" key="19">
    <source>
        <dbReference type="EMBL" id="EMP24792.1"/>
    </source>
</evidence>
<evidence type="ECO:0000256" key="6">
    <source>
        <dbReference type="ARBA" id="ARBA00022889"/>
    </source>
</evidence>
<dbReference type="Pfam" id="PF13927">
    <property type="entry name" value="Ig_3"/>
    <property type="match status" value="1"/>
</dbReference>
<dbReference type="SMART" id="SM00409">
    <property type="entry name" value="IG"/>
    <property type="match status" value="5"/>
</dbReference>
<dbReference type="InterPro" id="IPR036179">
    <property type="entry name" value="Ig-like_dom_sf"/>
</dbReference>
<organism evidence="19 20">
    <name type="scientific">Chelonia mydas</name>
    <name type="common">Green sea-turtle</name>
    <name type="synonym">Chelonia agassizi</name>
    <dbReference type="NCBI Taxonomy" id="8469"/>
    <lineage>
        <taxon>Eukaryota</taxon>
        <taxon>Metazoa</taxon>
        <taxon>Chordata</taxon>
        <taxon>Craniata</taxon>
        <taxon>Vertebrata</taxon>
        <taxon>Euteleostomi</taxon>
        <taxon>Archelosauria</taxon>
        <taxon>Testudinata</taxon>
        <taxon>Testudines</taxon>
        <taxon>Cryptodira</taxon>
        <taxon>Durocryptodira</taxon>
        <taxon>Americhelydia</taxon>
        <taxon>Chelonioidea</taxon>
        <taxon>Cheloniidae</taxon>
        <taxon>Chelonia</taxon>
    </lineage>
</organism>
<dbReference type="Proteomes" id="UP000031443">
    <property type="component" value="Unassembled WGS sequence"/>
</dbReference>
<dbReference type="STRING" id="8469.M7B9A5"/>
<comment type="subcellular location">
    <subcellularLocation>
        <location evidence="1">Cell membrane</location>
        <topology evidence="1">Single-pass type I membrane protein</topology>
    </subcellularLocation>
</comment>
<feature type="domain" description="Ig-like" evidence="18">
    <location>
        <begin position="261"/>
        <end position="344"/>
    </location>
</feature>
<dbReference type="InterPro" id="IPR013783">
    <property type="entry name" value="Ig-like_fold"/>
</dbReference>
<dbReference type="GO" id="GO:0009897">
    <property type="term" value="C:external side of plasma membrane"/>
    <property type="evidence" value="ECO:0007669"/>
    <property type="project" value="TreeGrafter"/>
</dbReference>
<dbReference type="Pfam" id="PF24518">
    <property type="entry name" value="Ig_CD22"/>
    <property type="match status" value="1"/>
</dbReference>
<evidence type="ECO:0000256" key="1">
    <source>
        <dbReference type="ARBA" id="ARBA00004251"/>
    </source>
</evidence>
<evidence type="ECO:0000256" key="4">
    <source>
        <dbReference type="ARBA" id="ARBA00022734"/>
    </source>
</evidence>